<name>A0A8J3FY90_9PSEU</name>
<comment type="caution">
    <text evidence="3">The sequence shown here is derived from an EMBL/GenBank/DDBJ whole genome shotgun (WGS) entry which is preliminary data.</text>
</comment>
<protein>
    <recommendedName>
        <fullName evidence="5">DUF4064 domain-containing protein</fullName>
    </recommendedName>
</protein>
<keyword evidence="2" id="KW-0472">Membrane</keyword>
<evidence type="ECO:0000256" key="1">
    <source>
        <dbReference type="SAM" id="MobiDB-lite"/>
    </source>
</evidence>
<feature type="compositionally biased region" description="Low complexity" evidence="1">
    <location>
        <begin position="13"/>
        <end position="32"/>
    </location>
</feature>
<dbReference type="AlphaFoldDB" id="A0A8J3FY90"/>
<feature type="transmembrane region" description="Helical" evidence="2">
    <location>
        <begin position="103"/>
        <end position="127"/>
    </location>
</feature>
<evidence type="ECO:0000313" key="4">
    <source>
        <dbReference type="Proteomes" id="UP000637578"/>
    </source>
</evidence>
<sequence length="188" mass="20255">MSSAPDSVDTMTSPQDPNQGPDQGPYGQQPMPGSYPAPPPLSEPDTQTLEPPTEVKISFWLWIAGAVLSLLAPVLLFASRDELLTEARRTQGGELSQAELETIVNATIGFVAVFFLIFAGLFVLFAFKMKAGRNWARITLTVLTAIIMLFTLGSSLTGLIPVLVSIVAIVLMFLPKANAYFQAAKRVA</sequence>
<dbReference type="EMBL" id="BMMK01000024">
    <property type="protein sequence ID" value="GGM69802.1"/>
    <property type="molecule type" value="Genomic_DNA"/>
</dbReference>
<evidence type="ECO:0000256" key="2">
    <source>
        <dbReference type="SAM" id="Phobius"/>
    </source>
</evidence>
<proteinExistence type="predicted"/>
<keyword evidence="2" id="KW-0812">Transmembrane</keyword>
<reference evidence="3" key="2">
    <citation type="submission" date="2020-09" db="EMBL/GenBank/DDBJ databases">
        <authorList>
            <person name="Sun Q."/>
            <person name="Zhou Y."/>
        </authorList>
    </citation>
    <scope>NUCLEOTIDE SEQUENCE</scope>
    <source>
        <strain evidence="3">CGMCC 4.5737</strain>
    </source>
</reference>
<keyword evidence="2" id="KW-1133">Transmembrane helix</keyword>
<keyword evidence="4" id="KW-1185">Reference proteome</keyword>
<organism evidence="3 4">
    <name type="scientific">Longimycelium tulufanense</name>
    <dbReference type="NCBI Taxonomy" id="907463"/>
    <lineage>
        <taxon>Bacteria</taxon>
        <taxon>Bacillati</taxon>
        <taxon>Actinomycetota</taxon>
        <taxon>Actinomycetes</taxon>
        <taxon>Pseudonocardiales</taxon>
        <taxon>Pseudonocardiaceae</taxon>
        <taxon>Longimycelium</taxon>
    </lineage>
</organism>
<evidence type="ECO:0000313" key="3">
    <source>
        <dbReference type="EMBL" id="GGM69802.1"/>
    </source>
</evidence>
<feature type="region of interest" description="Disordered" evidence="1">
    <location>
        <begin position="1"/>
        <end position="49"/>
    </location>
</feature>
<evidence type="ECO:0008006" key="5">
    <source>
        <dbReference type="Google" id="ProtNLM"/>
    </source>
</evidence>
<feature type="compositionally biased region" description="Pro residues" evidence="1">
    <location>
        <begin position="33"/>
        <end position="42"/>
    </location>
</feature>
<feature type="transmembrane region" description="Helical" evidence="2">
    <location>
        <begin position="134"/>
        <end position="152"/>
    </location>
</feature>
<accession>A0A8J3FY90</accession>
<dbReference type="Proteomes" id="UP000637578">
    <property type="component" value="Unassembled WGS sequence"/>
</dbReference>
<reference evidence="3" key="1">
    <citation type="journal article" date="2014" name="Int. J. Syst. Evol. Microbiol.">
        <title>Complete genome sequence of Corynebacterium casei LMG S-19264T (=DSM 44701T), isolated from a smear-ripened cheese.</title>
        <authorList>
            <consortium name="US DOE Joint Genome Institute (JGI-PGF)"/>
            <person name="Walter F."/>
            <person name="Albersmeier A."/>
            <person name="Kalinowski J."/>
            <person name="Ruckert C."/>
        </authorList>
    </citation>
    <scope>NUCLEOTIDE SEQUENCE</scope>
    <source>
        <strain evidence="3">CGMCC 4.5737</strain>
    </source>
</reference>
<gene>
    <name evidence="3" type="ORF">GCM10012275_45430</name>
</gene>
<feature type="transmembrane region" description="Helical" evidence="2">
    <location>
        <begin position="59"/>
        <end position="78"/>
    </location>
</feature>
<feature type="compositionally biased region" description="Polar residues" evidence="1">
    <location>
        <begin position="1"/>
        <end position="12"/>
    </location>
</feature>